<accession>A0AC35G108</accession>
<name>A0AC35G108_9BILA</name>
<protein>
    <submittedName>
        <fullName evidence="2">Peptidase C39-like domain-containing protein</fullName>
    </submittedName>
</protein>
<dbReference type="Proteomes" id="UP000887580">
    <property type="component" value="Unplaced"/>
</dbReference>
<dbReference type="WBParaSite" id="PS1159_v2.g23000.t1">
    <property type="protein sequence ID" value="PS1159_v2.g23000.t1"/>
    <property type="gene ID" value="PS1159_v2.g23000"/>
</dbReference>
<organism evidence="1 2">
    <name type="scientific">Panagrolaimus sp. PS1159</name>
    <dbReference type="NCBI Taxonomy" id="55785"/>
    <lineage>
        <taxon>Eukaryota</taxon>
        <taxon>Metazoa</taxon>
        <taxon>Ecdysozoa</taxon>
        <taxon>Nematoda</taxon>
        <taxon>Chromadorea</taxon>
        <taxon>Rhabditida</taxon>
        <taxon>Tylenchina</taxon>
        <taxon>Panagrolaimomorpha</taxon>
        <taxon>Panagrolaimoidea</taxon>
        <taxon>Panagrolaimidae</taxon>
        <taxon>Panagrolaimus</taxon>
    </lineage>
</organism>
<sequence length="30" mass="3372">MDIPYAECYAKRTGGHAVIIVGWTADYWIA</sequence>
<evidence type="ECO:0000313" key="2">
    <source>
        <dbReference type="WBParaSite" id="PS1159_v2.g23000.t1"/>
    </source>
</evidence>
<evidence type="ECO:0000313" key="1">
    <source>
        <dbReference type="Proteomes" id="UP000887580"/>
    </source>
</evidence>
<proteinExistence type="predicted"/>
<reference evidence="2" key="1">
    <citation type="submission" date="2022-11" db="UniProtKB">
        <authorList>
            <consortium name="WormBaseParasite"/>
        </authorList>
    </citation>
    <scope>IDENTIFICATION</scope>
</reference>